<keyword evidence="4" id="KW-1185">Reference proteome</keyword>
<protein>
    <submittedName>
        <fullName evidence="3">Uncharacterized protein</fullName>
    </submittedName>
</protein>
<evidence type="ECO:0000256" key="2">
    <source>
        <dbReference type="SAM" id="MobiDB-lite"/>
    </source>
</evidence>
<dbReference type="Proteomes" id="UP000241769">
    <property type="component" value="Unassembled WGS sequence"/>
</dbReference>
<feature type="compositionally biased region" description="Polar residues" evidence="2">
    <location>
        <begin position="62"/>
        <end position="77"/>
    </location>
</feature>
<feature type="compositionally biased region" description="Basic and acidic residues" evidence="2">
    <location>
        <begin position="19"/>
        <end position="34"/>
    </location>
</feature>
<evidence type="ECO:0000313" key="3">
    <source>
        <dbReference type="EMBL" id="PRP73397.1"/>
    </source>
</evidence>
<keyword evidence="1" id="KW-0175">Coiled coil</keyword>
<feature type="compositionally biased region" description="Polar residues" evidence="2">
    <location>
        <begin position="361"/>
        <end position="373"/>
    </location>
</feature>
<feature type="coiled-coil region" evidence="1">
    <location>
        <begin position="133"/>
        <end position="304"/>
    </location>
</feature>
<dbReference type="EMBL" id="MDYQ01000613">
    <property type="protein sequence ID" value="PRP73397.1"/>
    <property type="molecule type" value="Genomic_DNA"/>
</dbReference>
<dbReference type="OrthoDB" id="269872at2759"/>
<dbReference type="Gene3D" id="1.10.287.1490">
    <property type="match status" value="1"/>
</dbReference>
<sequence>MSEYLALEARLRSMNQQLDAKKDKVLQDSDELFREQYSSRSSSRPSSTRHTPRDHRPESSKSQKSNRSADTPRSNNRPKVKREEGDEESSIPSSHVLEPETQVTSVRGRAAVKQVESPEPVVYRRDPGLESMLNQLREELQTSRKENVTLLDEKKSMQTLISRMEQTMRIQEDKISNLEGRQQELLSSEEKLTSENATLEARLAKSQAKIDEVNKKLNLLQQQLQQGHREMDTIAKEKKHAENDRAQREGRLNRALEDVEKFKEALRLAKNAETNANITLKQTVEKLATENKKLERQKADLLSAFQKQLKLIDILKRQKLHLEVAKKLRLHTCFVAILVRVLFVRNHGEARQDRKVHHQQPAHNFHTQEIQET</sequence>
<dbReference type="InParanoid" id="A0A2P6MNX6"/>
<evidence type="ECO:0000256" key="1">
    <source>
        <dbReference type="SAM" id="Coils"/>
    </source>
</evidence>
<feature type="compositionally biased region" description="Low complexity" evidence="2">
    <location>
        <begin position="38"/>
        <end position="49"/>
    </location>
</feature>
<accession>A0A2P6MNX6</accession>
<feature type="region of interest" description="Disordered" evidence="2">
    <location>
        <begin position="15"/>
        <end position="127"/>
    </location>
</feature>
<reference evidence="3 4" key="1">
    <citation type="journal article" date="2018" name="Genome Biol. Evol.">
        <title>Multiple Roots of Fruiting Body Formation in Amoebozoa.</title>
        <authorList>
            <person name="Hillmann F."/>
            <person name="Forbes G."/>
            <person name="Novohradska S."/>
            <person name="Ferling I."/>
            <person name="Riege K."/>
            <person name="Groth M."/>
            <person name="Westermann M."/>
            <person name="Marz M."/>
            <person name="Spaller T."/>
            <person name="Winckler T."/>
            <person name="Schaap P."/>
            <person name="Glockner G."/>
        </authorList>
    </citation>
    <scope>NUCLEOTIDE SEQUENCE [LARGE SCALE GENOMIC DNA]</scope>
    <source>
        <strain evidence="3 4">Jena</strain>
    </source>
</reference>
<feature type="region of interest" description="Disordered" evidence="2">
    <location>
        <begin position="352"/>
        <end position="373"/>
    </location>
</feature>
<gene>
    <name evidence="3" type="ORF">PROFUN_09627</name>
</gene>
<dbReference type="PANTHER" id="PTHR23313:SF0">
    <property type="entry name" value="TESTIS-EXPRESSED PROTEIN 9"/>
    <property type="match status" value="1"/>
</dbReference>
<proteinExistence type="predicted"/>
<dbReference type="PANTHER" id="PTHR23313">
    <property type="entry name" value="TSEC1-RELATED"/>
    <property type="match status" value="1"/>
</dbReference>
<name>A0A2P6MNX6_9EUKA</name>
<evidence type="ECO:0000313" key="4">
    <source>
        <dbReference type="Proteomes" id="UP000241769"/>
    </source>
</evidence>
<dbReference type="AlphaFoldDB" id="A0A2P6MNX6"/>
<organism evidence="3 4">
    <name type="scientific">Planoprotostelium fungivorum</name>
    <dbReference type="NCBI Taxonomy" id="1890364"/>
    <lineage>
        <taxon>Eukaryota</taxon>
        <taxon>Amoebozoa</taxon>
        <taxon>Evosea</taxon>
        <taxon>Variosea</taxon>
        <taxon>Cavosteliida</taxon>
        <taxon>Cavosteliaceae</taxon>
        <taxon>Planoprotostelium</taxon>
    </lineage>
</organism>
<comment type="caution">
    <text evidence="3">The sequence shown here is derived from an EMBL/GenBank/DDBJ whole genome shotgun (WGS) entry which is preliminary data.</text>
</comment>